<dbReference type="CDD" id="cd02516">
    <property type="entry name" value="CDP-ME_synthetase"/>
    <property type="match status" value="1"/>
</dbReference>
<dbReference type="OrthoDB" id="9806837at2"/>
<dbReference type="GeneID" id="98673850"/>
<dbReference type="UniPathway" id="UPA00056">
    <property type="reaction ID" value="UER00093"/>
</dbReference>
<organism evidence="4 5">
    <name type="scientific">Alistipes dispar</name>
    <dbReference type="NCBI Taxonomy" id="2585119"/>
    <lineage>
        <taxon>Bacteria</taxon>
        <taxon>Pseudomonadati</taxon>
        <taxon>Bacteroidota</taxon>
        <taxon>Bacteroidia</taxon>
        <taxon>Bacteroidales</taxon>
        <taxon>Rikenellaceae</taxon>
        <taxon>Alistipes</taxon>
    </lineage>
</organism>
<evidence type="ECO:0000313" key="4">
    <source>
        <dbReference type="EMBL" id="BBL07228.1"/>
    </source>
</evidence>
<evidence type="ECO:0000256" key="2">
    <source>
        <dbReference type="ARBA" id="ARBA00022695"/>
    </source>
</evidence>
<dbReference type="SUPFAM" id="SSF53448">
    <property type="entry name" value="Nucleotide-diphospho-sugar transferases"/>
    <property type="match status" value="1"/>
</dbReference>
<dbReference type="Gene3D" id="3.90.550.10">
    <property type="entry name" value="Spore Coat Polysaccharide Biosynthesis Protein SpsA, Chain A"/>
    <property type="match status" value="1"/>
</dbReference>
<comment type="function">
    <text evidence="3">Catalyzes the formation of 4-diphosphocytidyl-2-C-methyl-D-erythritol from CTP and 2-C-methyl-D-erythritol 4-phosphate (MEP).</text>
</comment>
<sequence length="238" mass="25419">MARTGAIIVAGGSGTRCGGALPKQFALLGGMPVLARTINAVAAALPGAEIVAVLPERHADFWKNLAARFEVAPHTIVTGGAERFDSVRRGLAALRTDPELIAVQDGVRPLVSAELIRRVAEAAERYGAAIPVVEAVDSLREVEEQRTETEGIAASHVADRRRFRIVQTPQIFRADLLRGAYGAEYRAEFTDDASVVEAAGHGVFLARGERGNLKITTAEDFILAEALLAAREEGAERE</sequence>
<feature type="site" description="Transition state stabilizer" evidence="3">
    <location>
        <position position="16"/>
    </location>
</feature>
<gene>
    <name evidence="3 4" type="primary">ispD</name>
    <name evidence="4" type="ORF">A5CPEGH6_18660</name>
</gene>
<name>A0A4Y1X4H9_9BACT</name>
<accession>A0A4Y1X4H9</accession>
<evidence type="ECO:0000256" key="1">
    <source>
        <dbReference type="ARBA" id="ARBA00022679"/>
    </source>
</evidence>
<dbReference type="InterPro" id="IPR034683">
    <property type="entry name" value="IspD/TarI"/>
</dbReference>
<dbReference type="RefSeq" id="WP_141429335.1">
    <property type="nucleotide sequence ID" value="NZ_AP019736.1"/>
</dbReference>
<dbReference type="Pfam" id="PF01128">
    <property type="entry name" value="IspD"/>
    <property type="match status" value="1"/>
</dbReference>
<dbReference type="EMBL" id="AP019736">
    <property type="protein sequence ID" value="BBL07228.1"/>
    <property type="molecule type" value="Genomic_DNA"/>
</dbReference>
<dbReference type="InterPro" id="IPR050088">
    <property type="entry name" value="IspD/TarI_cytidylyltransf_bact"/>
</dbReference>
<feature type="site" description="Positions MEP for the nucleophilic attack" evidence="3">
    <location>
        <position position="214"/>
    </location>
</feature>
<proteinExistence type="inferred from homology"/>
<dbReference type="FunFam" id="3.90.550.10:FF:000003">
    <property type="entry name" value="2-C-methyl-D-erythritol 4-phosphate cytidylyltransferase"/>
    <property type="match status" value="1"/>
</dbReference>
<feature type="site" description="Positions MEP for the nucleophilic attack" evidence="3">
    <location>
        <position position="160"/>
    </location>
</feature>
<feature type="site" description="Transition state stabilizer" evidence="3">
    <location>
        <position position="23"/>
    </location>
</feature>
<comment type="similarity">
    <text evidence="3">Belongs to the IspD/TarI cytidylyltransferase family. IspD subfamily.</text>
</comment>
<dbReference type="GO" id="GO:0050518">
    <property type="term" value="F:2-C-methyl-D-erythritol 4-phosphate cytidylyltransferase activity"/>
    <property type="evidence" value="ECO:0007669"/>
    <property type="project" value="UniProtKB-UniRule"/>
</dbReference>
<keyword evidence="5" id="KW-1185">Reference proteome</keyword>
<dbReference type="EC" id="2.7.7.60" evidence="3"/>
<evidence type="ECO:0000313" key="5">
    <source>
        <dbReference type="Proteomes" id="UP000319374"/>
    </source>
</evidence>
<comment type="catalytic activity">
    <reaction evidence="3">
        <text>2-C-methyl-D-erythritol 4-phosphate + CTP + H(+) = 4-CDP-2-C-methyl-D-erythritol + diphosphate</text>
        <dbReference type="Rhea" id="RHEA:13429"/>
        <dbReference type="ChEBI" id="CHEBI:15378"/>
        <dbReference type="ChEBI" id="CHEBI:33019"/>
        <dbReference type="ChEBI" id="CHEBI:37563"/>
        <dbReference type="ChEBI" id="CHEBI:57823"/>
        <dbReference type="ChEBI" id="CHEBI:58262"/>
        <dbReference type="EC" id="2.7.7.60"/>
    </reaction>
</comment>
<dbReference type="AlphaFoldDB" id="A0A4Y1X4H9"/>
<keyword evidence="2 3" id="KW-0548">Nucleotidyltransferase</keyword>
<keyword evidence="3" id="KW-0414">Isoprene biosynthesis</keyword>
<dbReference type="Proteomes" id="UP000319374">
    <property type="component" value="Chromosome"/>
</dbReference>
<dbReference type="HAMAP" id="MF_00108">
    <property type="entry name" value="IspD"/>
    <property type="match status" value="1"/>
</dbReference>
<reference evidence="5" key="1">
    <citation type="submission" date="2019-06" db="EMBL/GenBank/DDBJ databases">
        <title>Alistipes onderdonkii subsp. vulgaris subsp. nov., Alistipes dispar sp. nov. and Alistipes communis sp. nov., isolated from human faeces, and creation of Alistipes onderdonkii subsp. onderdonkii subsp. nov.</title>
        <authorList>
            <person name="Sakamoto M."/>
            <person name="Ikeyama N."/>
            <person name="Ogata Y."/>
            <person name="Suda W."/>
            <person name="Iino T."/>
            <person name="Hattori M."/>
            <person name="Ohkuma M."/>
        </authorList>
    </citation>
    <scope>NUCLEOTIDE SEQUENCE [LARGE SCALE GENOMIC DNA]</scope>
    <source>
        <strain evidence="5">5CPEGH6</strain>
    </source>
</reference>
<dbReference type="PANTHER" id="PTHR32125">
    <property type="entry name" value="2-C-METHYL-D-ERYTHRITOL 4-PHOSPHATE CYTIDYLYLTRANSFERASE, CHLOROPLASTIC"/>
    <property type="match status" value="1"/>
</dbReference>
<dbReference type="NCBIfam" id="TIGR00453">
    <property type="entry name" value="ispD"/>
    <property type="match status" value="1"/>
</dbReference>
<dbReference type="InterPro" id="IPR029044">
    <property type="entry name" value="Nucleotide-diphossugar_trans"/>
</dbReference>
<dbReference type="PANTHER" id="PTHR32125:SF4">
    <property type="entry name" value="2-C-METHYL-D-ERYTHRITOL 4-PHOSPHATE CYTIDYLYLTRANSFERASE, CHLOROPLASTIC"/>
    <property type="match status" value="1"/>
</dbReference>
<dbReference type="GO" id="GO:0019288">
    <property type="term" value="P:isopentenyl diphosphate biosynthetic process, methylerythritol 4-phosphate pathway"/>
    <property type="evidence" value="ECO:0007669"/>
    <property type="project" value="UniProtKB-UniRule"/>
</dbReference>
<dbReference type="KEGG" id="ada:A5CPEGH6_18660"/>
<dbReference type="InterPro" id="IPR001228">
    <property type="entry name" value="IspD"/>
</dbReference>
<evidence type="ECO:0000256" key="3">
    <source>
        <dbReference type="HAMAP-Rule" id="MF_00108"/>
    </source>
</evidence>
<keyword evidence="1 3" id="KW-0808">Transferase</keyword>
<comment type="pathway">
    <text evidence="3">Isoprenoid biosynthesis; isopentenyl diphosphate biosynthesis via DXP pathway; isopentenyl diphosphate from 1-deoxy-D-xylulose 5-phosphate: step 2/6.</text>
</comment>
<protein>
    <recommendedName>
        <fullName evidence="3">2-C-methyl-D-erythritol 4-phosphate cytidylyltransferase</fullName>
        <ecNumber evidence="3">2.7.7.60</ecNumber>
    </recommendedName>
    <alternativeName>
        <fullName evidence="3">4-diphosphocytidyl-2C-methyl-D-erythritol synthase</fullName>
    </alternativeName>
    <alternativeName>
        <fullName evidence="3">MEP cytidylyltransferase</fullName>
        <shortName evidence="3">MCT</shortName>
    </alternativeName>
</protein>